<sequence>MNMSENITHSLTTVRPLFPMKRRFPGEPLGCFEEIAVILLEQYNGAITLTGTFIMIVKIVYQ</sequence>
<proteinExistence type="predicted"/>
<evidence type="ECO:0000313" key="1">
    <source>
        <dbReference type="EMBL" id="SIR63734.1"/>
    </source>
</evidence>
<evidence type="ECO:0000313" key="2">
    <source>
        <dbReference type="Proteomes" id="UP000185936"/>
    </source>
</evidence>
<dbReference type="STRING" id="308853.SAMN05421752_101402"/>
<protein>
    <submittedName>
        <fullName evidence="1">Uncharacterized protein</fullName>
    </submittedName>
</protein>
<gene>
    <name evidence="1" type="ORF">SAMN05421752_101402</name>
</gene>
<organism evidence="1 2">
    <name type="scientific">Natronorubrum thiooxidans</name>
    <dbReference type="NCBI Taxonomy" id="308853"/>
    <lineage>
        <taxon>Archaea</taxon>
        <taxon>Methanobacteriati</taxon>
        <taxon>Methanobacteriota</taxon>
        <taxon>Stenosarchaea group</taxon>
        <taxon>Halobacteria</taxon>
        <taxon>Halobacteriales</taxon>
        <taxon>Natrialbaceae</taxon>
        <taxon>Natronorubrum</taxon>
    </lineage>
</organism>
<reference evidence="2" key="1">
    <citation type="submission" date="2017-01" db="EMBL/GenBank/DDBJ databases">
        <authorList>
            <person name="Varghese N."/>
            <person name="Submissions S."/>
        </authorList>
    </citation>
    <scope>NUCLEOTIDE SEQUENCE [LARGE SCALE GENOMIC DNA]</scope>
    <source>
        <strain evidence="2">type strain: HArc-</strain>
    </source>
</reference>
<dbReference type="Proteomes" id="UP000185936">
    <property type="component" value="Unassembled WGS sequence"/>
</dbReference>
<dbReference type="AlphaFoldDB" id="A0A1N7CJY4"/>
<dbReference type="EMBL" id="FTNR01000001">
    <property type="protein sequence ID" value="SIR63734.1"/>
    <property type="molecule type" value="Genomic_DNA"/>
</dbReference>
<keyword evidence="2" id="KW-1185">Reference proteome</keyword>
<name>A0A1N7CJY4_9EURY</name>
<accession>A0A1N7CJY4</accession>